<evidence type="ECO:0000313" key="2">
    <source>
        <dbReference type="EMBL" id="MDA5092839.1"/>
    </source>
</evidence>
<dbReference type="RefSeq" id="WP_271052410.1">
    <property type="nucleotide sequence ID" value="NZ_JAQIIO010000001.1"/>
</dbReference>
<accession>A0ABT4VXD0</accession>
<organism evidence="2 3">
    <name type="scientific">Aliiroseovarius salicola</name>
    <dbReference type="NCBI Taxonomy" id="3009082"/>
    <lineage>
        <taxon>Bacteria</taxon>
        <taxon>Pseudomonadati</taxon>
        <taxon>Pseudomonadota</taxon>
        <taxon>Alphaproteobacteria</taxon>
        <taxon>Rhodobacterales</taxon>
        <taxon>Paracoccaceae</taxon>
        <taxon>Aliiroseovarius</taxon>
    </lineage>
</organism>
<dbReference type="PROSITE" id="PS51704">
    <property type="entry name" value="GP_PDE"/>
    <property type="match status" value="1"/>
</dbReference>
<dbReference type="SUPFAM" id="SSF51695">
    <property type="entry name" value="PLC-like phosphodiesterases"/>
    <property type="match status" value="1"/>
</dbReference>
<proteinExistence type="predicted"/>
<evidence type="ECO:0000259" key="1">
    <source>
        <dbReference type="PROSITE" id="PS51704"/>
    </source>
</evidence>
<dbReference type="Gene3D" id="3.20.20.190">
    <property type="entry name" value="Phosphatidylinositol (PI) phosphodiesterase"/>
    <property type="match status" value="1"/>
</dbReference>
<protein>
    <submittedName>
        <fullName evidence="2">Glycerophosphodiester phosphodiesterase family protein</fullName>
    </submittedName>
</protein>
<comment type="caution">
    <text evidence="2">The sequence shown here is derived from an EMBL/GenBank/DDBJ whole genome shotgun (WGS) entry which is preliminary data.</text>
</comment>
<keyword evidence="3" id="KW-1185">Reference proteome</keyword>
<gene>
    <name evidence="2" type="ORF">O2N63_01915</name>
</gene>
<evidence type="ECO:0000313" key="3">
    <source>
        <dbReference type="Proteomes" id="UP001528040"/>
    </source>
</evidence>
<dbReference type="Proteomes" id="UP001528040">
    <property type="component" value="Unassembled WGS sequence"/>
</dbReference>
<dbReference type="Pfam" id="PF03009">
    <property type="entry name" value="GDPD"/>
    <property type="match status" value="1"/>
</dbReference>
<reference evidence="2 3" key="1">
    <citation type="submission" date="2023-01" db="EMBL/GenBank/DDBJ databases">
        <authorList>
            <person name="Yoon J.-W."/>
        </authorList>
    </citation>
    <scope>NUCLEOTIDE SEQUENCE [LARGE SCALE GENOMIC DNA]</scope>
    <source>
        <strain evidence="2 3">KMU-50</strain>
    </source>
</reference>
<dbReference type="InterPro" id="IPR030395">
    <property type="entry name" value="GP_PDE_dom"/>
</dbReference>
<feature type="domain" description="GP-PDE" evidence="1">
    <location>
        <begin position="1"/>
        <end position="66"/>
    </location>
</feature>
<sequence length="72" mass="8010">MFDEAGGSLWCPNVRDLTADDLALARECGLCVAVWTVNEPADIERMIDLQVDAIVTDYPGRVQRRLIDRGFG</sequence>
<name>A0ABT4VXD0_9RHOB</name>
<dbReference type="EMBL" id="JAQIIO010000001">
    <property type="protein sequence ID" value="MDA5092839.1"/>
    <property type="molecule type" value="Genomic_DNA"/>
</dbReference>
<dbReference type="InterPro" id="IPR017946">
    <property type="entry name" value="PLC-like_Pdiesterase_TIM-brl"/>
</dbReference>